<keyword evidence="1" id="KW-0812">Transmembrane</keyword>
<dbReference type="RefSeq" id="WP_286593339.1">
    <property type="nucleotide sequence ID" value="NZ_JACANB010000002.1"/>
</dbReference>
<dbReference type="EMBL" id="JACANB010000002">
    <property type="protein sequence ID" value="MDM1695897.1"/>
    <property type="molecule type" value="Genomic_DNA"/>
</dbReference>
<dbReference type="InterPro" id="IPR014717">
    <property type="entry name" value="Transl_elong_EF1B/ribsomal_bS6"/>
</dbReference>
<organism evidence="2 3">
    <name type="scientific">Thiopseudomonas alkaliphila</name>
    <dbReference type="NCBI Taxonomy" id="1697053"/>
    <lineage>
        <taxon>Bacteria</taxon>
        <taxon>Pseudomonadati</taxon>
        <taxon>Pseudomonadota</taxon>
        <taxon>Gammaproteobacteria</taxon>
        <taxon>Pseudomonadales</taxon>
        <taxon>Pseudomonadaceae</taxon>
        <taxon>Thiopseudomonas</taxon>
    </lineage>
</organism>
<proteinExistence type="predicted"/>
<dbReference type="GO" id="GO:0043107">
    <property type="term" value="P:type IV pilus-dependent motility"/>
    <property type="evidence" value="ECO:0007669"/>
    <property type="project" value="InterPro"/>
</dbReference>
<evidence type="ECO:0000256" key="1">
    <source>
        <dbReference type="SAM" id="Phobius"/>
    </source>
</evidence>
<dbReference type="PANTHER" id="PTHR39555">
    <property type="entry name" value="FIMBRIAL ASSEMBLY PROTEIN PILO-LIKE PROTEIN-RELATED"/>
    <property type="match status" value="1"/>
</dbReference>
<reference evidence="2" key="1">
    <citation type="submission" date="2020-06" db="EMBL/GenBank/DDBJ databases">
        <authorList>
            <person name="Dong N."/>
        </authorList>
    </citation>
    <scope>NUCLEOTIDE SEQUENCE</scope>
    <source>
        <strain evidence="2">DF46-2-2</strain>
    </source>
</reference>
<dbReference type="AlphaFoldDB" id="A0AAW7DQE4"/>
<keyword evidence="1" id="KW-1133">Transmembrane helix</keyword>
<dbReference type="PIRSF" id="PIRSF016482">
    <property type="entry name" value="PilO"/>
    <property type="match status" value="1"/>
</dbReference>
<dbReference type="Pfam" id="PF04350">
    <property type="entry name" value="PilO"/>
    <property type="match status" value="1"/>
</dbReference>
<dbReference type="InterPro" id="IPR007445">
    <property type="entry name" value="PilO"/>
</dbReference>
<evidence type="ECO:0000313" key="3">
    <source>
        <dbReference type="Proteomes" id="UP001173465"/>
    </source>
</evidence>
<keyword evidence="1" id="KW-0472">Membrane</keyword>
<name>A0AAW7DQE4_9GAMM</name>
<dbReference type="Gene3D" id="3.30.70.60">
    <property type="match status" value="1"/>
</dbReference>
<protein>
    <submittedName>
        <fullName evidence="2">Type 4a pilus biogenesis protein PilO</fullName>
    </submittedName>
</protein>
<feature type="transmembrane region" description="Helical" evidence="1">
    <location>
        <begin position="30"/>
        <end position="48"/>
    </location>
</feature>
<reference evidence="2" key="2">
    <citation type="journal article" date="2022" name="Sci. Total Environ.">
        <title>Prevalence, transmission, and molecular epidemiology of tet(X)-positive bacteria among humans, animals, and environmental niches in China: An epidemiological, and genomic-based study.</title>
        <authorList>
            <person name="Dong N."/>
            <person name="Zeng Y."/>
            <person name="Cai C."/>
            <person name="Sun C."/>
            <person name="Lu J."/>
            <person name="Liu C."/>
            <person name="Zhou H."/>
            <person name="Sun Q."/>
            <person name="Shu L."/>
            <person name="Wang H."/>
            <person name="Wang Y."/>
            <person name="Wang S."/>
            <person name="Wu C."/>
            <person name="Chan E.W."/>
            <person name="Chen G."/>
            <person name="Shen Z."/>
            <person name="Chen S."/>
            <person name="Zhang R."/>
        </authorList>
    </citation>
    <scope>NUCLEOTIDE SEQUENCE</scope>
    <source>
        <strain evidence="2">DF46-2-2</strain>
    </source>
</reference>
<dbReference type="PANTHER" id="PTHR39555:SF1">
    <property type="entry name" value="TYPE IV PILUS INNER MEMBRANE COMPONENT PILO"/>
    <property type="match status" value="1"/>
</dbReference>
<dbReference type="Proteomes" id="UP001173465">
    <property type="component" value="Unassembled WGS sequence"/>
</dbReference>
<dbReference type="GO" id="GO:0043683">
    <property type="term" value="P:type IV pilus assembly"/>
    <property type="evidence" value="ECO:0007669"/>
    <property type="project" value="InterPro"/>
</dbReference>
<evidence type="ECO:0000313" key="2">
    <source>
        <dbReference type="EMBL" id="MDM1695897.1"/>
    </source>
</evidence>
<accession>A0AAW7DQE4</accession>
<sequence>MSLLTKLKGSMHGVSLSELDAENIGSWPPIVRGFVCFFMMLLVLGLGYKYHIEDIRERLAQAKSQEVTLKEQFSLRAFQAAHLEEYKEQLVLMEHSFGALLKQLPGDTEVPGLLEDITNAGLNSGLAFEEIKLQPESVQQFYVELPIRVRVEGDYHDLATFVTKVASMPRIVTLHDFNLKPVGGSAKRLSMDIMMKTYRYKGQGDEA</sequence>
<dbReference type="Gene3D" id="1.10.287.540">
    <property type="entry name" value="Helix hairpin bin"/>
    <property type="match status" value="1"/>
</dbReference>
<gene>
    <name evidence="2" type="primary">pilO</name>
    <name evidence="2" type="ORF">HX099_04350</name>
</gene>
<comment type="caution">
    <text evidence="2">The sequence shown here is derived from an EMBL/GenBank/DDBJ whole genome shotgun (WGS) entry which is preliminary data.</text>
</comment>